<dbReference type="SMART" id="SM00495">
    <property type="entry name" value="ChtBD3"/>
    <property type="match status" value="1"/>
</dbReference>
<name>A0ABQ3YJH8_9ACTN</name>
<feature type="domain" description="GH16" evidence="4">
    <location>
        <begin position="1"/>
        <end position="209"/>
    </location>
</feature>
<dbReference type="Gene3D" id="2.10.10.20">
    <property type="entry name" value="Carbohydrate-binding module superfamily 5/12"/>
    <property type="match status" value="1"/>
</dbReference>
<dbReference type="RefSeq" id="WP_203776821.1">
    <property type="nucleotide sequence ID" value="NZ_BAAABO010000001.1"/>
</dbReference>
<evidence type="ECO:0000256" key="2">
    <source>
        <dbReference type="SAM" id="MobiDB-lite"/>
    </source>
</evidence>
<proteinExistence type="predicted"/>
<sequence>MRQARHRTGTSTWPIRPRAVAALAVAIAGLVAAIYLPGRNDVADASERRSSFSDDFDGGRLDAAKWLIDGDDRENGRQDRGKLVVDRLMSTRKAFAQPFGHAEARIKVSRETGPWRAFGVVDKYGRVLRGTLETLGEDADPISGDDFHTYVIDWSPDAIVWSVDGKPALRLVPEEPGLPIALVLNLATDGRRPGRMVVDFVRVTASSKPLPAPSVPPSAPTGAAPTSTAPTSTAPTSAAPTSAAPTSTAPTSATPTSPSAAPTSSAPAVAAWKTFTAYKAGDLVTYAGVTYRVKEAHTSLPGWEPPALPNLFQKV</sequence>
<dbReference type="InterPro" id="IPR036573">
    <property type="entry name" value="CBM_sf_5/12"/>
</dbReference>
<dbReference type="Pfam" id="PF00722">
    <property type="entry name" value="Glyco_hydro_16"/>
    <property type="match status" value="1"/>
</dbReference>
<dbReference type="SUPFAM" id="SSF51055">
    <property type="entry name" value="Carbohydrate binding domain"/>
    <property type="match status" value="1"/>
</dbReference>
<keyword evidence="1" id="KW-0378">Hydrolase</keyword>
<protein>
    <recommendedName>
        <fullName evidence="4">GH16 domain-containing protein</fullName>
    </recommendedName>
</protein>
<dbReference type="Gene3D" id="2.60.120.200">
    <property type="match status" value="2"/>
</dbReference>
<evidence type="ECO:0000256" key="1">
    <source>
        <dbReference type="ARBA" id="ARBA00022801"/>
    </source>
</evidence>
<dbReference type="Proteomes" id="UP000609879">
    <property type="component" value="Unassembled WGS sequence"/>
</dbReference>
<keyword evidence="6" id="KW-1185">Reference proteome</keyword>
<evidence type="ECO:0000313" key="6">
    <source>
        <dbReference type="Proteomes" id="UP000609879"/>
    </source>
</evidence>
<feature type="transmembrane region" description="Helical" evidence="3">
    <location>
        <begin position="20"/>
        <end position="38"/>
    </location>
</feature>
<dbReference type="PROSITE" id="PS51762">
    <property type="entry name" value="GH16_2"/>
    <property type="match status" value="1"/>
</dbReference>
<dbReference type="InterPro" id="IPR013320">
    <property type="entry name" value="ConA-like_dom_sf"/>
</dbReference>
<reference evidence="5 6" key="1">
    <citation type="submission" date="2021-01" db="EMBL/GenBank/DDBJ databases">
        <title>Whole genome shotgun sequence of Actinoplanes deccanensis NBRC 13994.</title>
        <authorList>
            <person name="Komaki H."/>
            <person name="Tamura T."/>
        </authorList>
    </citation>
    <scope>NUCLEOTIDE SEQUENCE [LARGE SCALE GENOMIC DNA]</scope>
    <source>
        <strain evidence="5 6">NBRC 13994</strain>
    </source>
</reference>
<evidence type="ECO:0000313" key="5">
    <source>
        <dbReference type="EMBL" id="GID79965.1"/>
    </source>
</evidence>
<dbReference type="CDD" id="cd12214">
    <property type="entry name" value="ChiA1_BD"/>
    <property type="match status" value="1"/>
</dbReference>
<organism evidence="5 6">
    <name type="scientific">Paractinoplanes deccanensis</name>
    <dbReference type="NCBI Taxonomy" id="113561"/>
    <lineage>
        <taxon>Bacteria</taxon>
        <taxon>Bacillati</taxon>
        <taxon>Actinomycetota</taxon>
        <taxon>Actinomycetes</taxon>
        <taxon>Micromonosporales</taxon>
        <taxon>Micromonosporaceae</taxon>
        <taxon>Paractinoplanes</taxon>
    </lineage>
</organism>
<dbReference type="InterPro" id="IPR000757">
    <property type="entry name" value="Beta-glucanase-like"/>
</dbReference>
<feature type="compositionally biased region" description="Low complexity" evidence="2">
    <location>
        <begin position="220"/>
        <end position="266"/>
    </location>
</feature>
<evidence type="ECO:0000259" key="4">
    <source>
        <dbReference type="PROSITE" id="PS51762"/>
    </source>
</evidence>
<gene>
    <name evidence="5" type="ORF">Ade02nite_86060</name>
</gene>
<dbReference type="Pfam" id="PF02839">
    <property type="entry name" value="CBM_5_12"/>
    <property type="match status" value="1"/>
</dbReference>
<dbReference type="EMBL" id="BOMI01000184">
    <property type="protein sequence ID" value="GID79965.1"/>
    <property type="molecule type" value="Genomic_DNA"/>
</dbReference>
<dbReference type="InterPro" id="IPR003610">
    <property type="entry name" value="CBM5/12"/>
</dbReference>
<accession>A0ABQ3YJH8</accession>
<dbReference type="SUPFAM" id="SSF49899">
    <property type="entry name" value="Concanavalin A-like lectins/glucanases"/>
    <property type="match status" value="1"/>
</dbReference>
<comment type="caution">
    <text evidence="5">The sequence shown here is derived from an EMBL/GenBank/DDBJ whole genome shotgun (WGS) entry which is preliminary data.</text>
</comment>
<keyword evidence="3" id="KW-1133">Transmembrane helix</keyword>
<feature type="compositionally biased region" description="Pro residues" evidence="2">
    <location>
        <begin position="210"/>
        <end position="219"/>
    </location>
</feature>
<feature type="region of interest" description="Disordered" evidence="2">
    <location>
        <begin position="207"/>
        <end position="266"/>
    </location>
</feature>
<keyword evidence="3" id="KW-0472">Membrane</keyword>
<evidence type="ECO:0000256" key="3">
    <source>
        <dbReference type="SAM" id="Phobius"/>
    </source>
</evidence>
<keyword evidence="3" id="KW-0812">Transmembrane</keyword>